<dbReference type="Proteomes" id="UP000023152">
    <property type="component" value="Unassembled WGS sequence"/>
</dbReference>
<feature type="repeat" description="WD" evidence="6">
    <location>
        <begin position="368"/>
        <end position="403"/>
    </location>
</feature>
<evidence type="ECO:0000256" key="3">
    <source>
        <dbReference type="ARBA" id="ARBA00022737"/>
    </source>
</evidence>
<dbReference type="InterPro" id="IPR001680">
    <property type="entry name" value="WD40_rpt"/>
</dbReference>
<accession>X6NWP9</accession>
<feature type="region of interest" description="Disordered" evidence="7">
    <location>
        <begin position="239"/>
        <end position="261"/>
    </location>
</feature>
<dbReference type="SUPFAM" id="SSF50978">
    <property type="entry name" value="WD40 repeat-like"/>
    <property type="match status" value="1"/>
</dbReference>
<feature type="repeat" description="WD" evidence="6">
    <location>
        <begin position="319"/>
        <end position="352"/>
    </location>
</feature>
<reference evidence="9 10" key="1">
    <citation type="journal article" date="2013" name="Curr. Biol.">
        <title>The Genome of the Foraminiferan Reticulomyxa filosa.</title>
        <authorList>
            <person name="Glockner G."/>
            <person name="Hulsmann N."/>
            <person name="Schleicher M."/>
            <person name="Noegel A.A."/>
            <person name="Eichinger L."/>
            <person name="Gallinger C."/>
            <person name="Pawlowski J."/>
            <person name="Sierra R."/>
            <person name="Euteneuer U."/>
            <person name="Pillet L."/>
            <person name="Moustafa A."/>
            <person name="Platzer M."/>
            <person name="Groth M."/>
            <person name="Szafranski K."/>
            <person name="Schliwa M."/>
        </authorList>
    </citation>
    <scope>NUCLEOTIDE SEQUENCE [LARGE SCALE GENOMIC DNA]</scope>
</reference>
<dbReference type="InterPro" id="IPR036322">
    <property type="entry name" value="WD40_repeat_dom_sf"/>
</dbReference>
<keyword evidence="10" id="KW-1185">Reference proteome</keyword>
<evidence type="ECO:0000256" key="5">
    <source>
        <dbReference type="ARBA" id="ARBA00023242"/>
    </source>
</evidence>
<dbReference type="GO" id="GO:0005634">
    <property type="term" value="C:nucleus"/>
    <property type="evidence" value="ECO:0007669"/>
    <property type="project" value="UniProtKB-SubCell"/>
</dbReference>
<comment type="caution">
    <text evidence="9">The sequence shown here is derived from an EMBL/GenBank/DDBJ whole genome shotgun (WGS) entry which is preliminary data.</text>
</comment>
<organism evidence="9 10">
    <name type="scientific">Reticulomyxa filosa</name>
    <dbReference type="NCBI Taxonomy" id="46433"/>
    <lineage>
        <taxon>Eukaryota</taxon>
        <taxon>Sar</taxon>
        <taxon>Rhizaria</taxon>
        <taxon>Retaria</taxon>
        <taxon>Foraminifera</taxon>
        <taxon>Monothalamids</taxon>
        <taxon>Reticulomyxidae</taxon>
        <taxon>Reticulomyxa</taxon>
    </lineage>
</organism>
<keyword evidence="5" id="KW-0539">Nucleus</keyword>
<feature type="domain" description="Histone-binding protein RBBP4-like N-terminal" evidence="8">
    <location>
        <begin position="12"/>
        <end position="85"/>
    </location>
</feature>
<evidence type="ECO:0000313" key="10">
    <source>
        <dbReference type="Proteomes" id="UP000023152"/>
    </source>
</evidence>
<dbReference type="Gene3D" id="2.130.10.10">
    <property type="entry name" value="YVTN repeat-like/Quinoprotein amine dehydrogenase"/>
    <property type="match status" value="1"/>
</dbReference>
<dbReference type="InterPro" id="IPR050459">
    <property type="entry name" value="WD_repeat_RBAP46/RBAP48/MSI1"/>
</dbReference>
<keyword evidence="4" id="KW-0156">Chromatin regulator</keyword>
<evidence type="ECO:0000256" key="4">
    <source>
        <dbReference type="ARBA" id="ARBA00022853"/>
    </source>
</evidence>
<dbReference type="PROSITE" id="PS50294">
    <property type="entry name" value="WD_REPEATS_REGION"/>
    <property type="match status" value="3"/>
</dbReference>
<dbReference type="InterPro" id="IPR019775">
    <property type="entry name" value="WD40_repeat_CS"/>
</dbReference>
<evidence type="ECO:0000256" key="2">
    <source>
        <dbReference type="ARBA" id="ARBA00022574"/>
    </source>
</evidence>
<dbReference type="OrthoDB" id="427795at2759"/>
<comment type="subcellular location">
    <subcellularLocation>
        <location evidence="1">Nucleus</location>
    </subcellularLocation>
</comment>
<dbReference type="InterPro" id="IPR022052">
    <property type="entry name" value="Histone-bd_RBBP4-like_N"/>
</dbReference>
<dbReference type="PRINTS" id="PR00320">
    <property type="entry name" value="GPROTEINBRPT"/>
</dbReference>
<name>X6NWP9_RETFI</name>
<keyword evidence="2 6" id="KW-0853">WD repeat</keyword>
<dbReference type="PANTHER" id="PTHR22850">
    <property type="entry name" value="WD40 REPEAT FAMILY"/>
    <property type="match status" value="1"/>
</dbReference>
<evidence type="ECO:0000259" key="8">
    <source>
        <dbReference type="Pfam" id="PF12265"/>
    </source>
</evidence>
<sequence>MSYLDTEKIINEEYKIWKKNSPYLYDLILSTALEWPSLTCQWFPGKESGENDSKDFNFSKQKLLLGTNTSDLDINALLFCQVCIPTANKKTSQSTNPEDSNEMNETFDSNTELSTMAKSTELVTCGKTPISLRQRQNVCYDYIRIRNFFFFEEEKAWSPKEKNNNNKKVGDVYIFDRSKHSNKPEDSSICKPQVILKGHSKEGYGLHWSPITEGLVLSSSDDNSICLWDLRKSVAAKNGVSESNENNSGTTNVSSTNDKKTDESCSRIECDQKFLAHKDNCEDVCWNKKHDHLFASVGDDKCLMIWDCRTKTKPQMCVSNAHKAEINCVDFSPFNQDLILTGSSDKYIGLWDARKLSHKVLLLFLHLLEGHTEQILRVEWSPHSEVHLASCGADRRVIVWDLSMIGMEQTPEDADDGPPEMMFVHAGHTDRVSDLSWNFNDPWVISSVADNNIVQTWQMTDELFNFEDTTTMMELE</sequence>
<dbReference type="OMA" id="HVFDSHE"/>
<protein>
    <submittedName>
        <fullName evidence="9">Retinoblastoma binding protein 7</fullName>
    </submittedName>
</protein>
<dbReference type="Pfam" id="PF12265">
    <property type="entry name" value="CAF1C_H4-bd"/>
    <property type="match status" value="1"/>
</dbReference>
<proteinExistence type="predicted"/>
<evidence type="ECO:0000256" key="7">
    <source>
        <dbReference type="SAM" id="MobiDB-lite"/>
    </source>
</evidence>
<gene>
    <name evidence="9" type="ORF">RFI_07400</name>
</gene>
<evidence type="ECO:0000256" key="6">
    <source>
        <dbReference type="PROSITE-ProRule" id="PRU00221"/>
    </source>
</evidence>
<dbReference type="InterPro" id="IPR015943">
    <property type="entry name" value="WD40/YVTN_repeat-like_dom_sf"/>
</dbReference>
<dbReference type="SMART" id="SM00320">
    <property type="entry name" value="WD40"/>
    <property type="match status" value="5"/>
</dbReference>
<dbReference type="AlphaFoldDB" id="X6NWP9"/>
<feature type="compositionally biased region" description="Low complexity" evidence="7">
    <location>
        <begin position="239"/>
        <end position="256"/>
    </location>
</feature>
<evidence type="ECO:0000313" key="9">
    <source>
        <dbReference type="EMBL" id="ETO29717.1"/>
    </source>
</evidence>
<dbReference type="InterPro" id="IPR020472">
    <property type="entry name" value="WD40_PAC1"/>
</dbReference>
<keyword evidence="3" id="KW-0677">Repeat</keyword>
<dbReference type="PROSITE" id="PS50082">
    <property type="entry name" value="WD_REPEATS_2"/>
    <property type="match status" value="3"/>
</dbReference>
<dbReference type="GO" id="GO:0006325">
    <property type="term" value="P:chromatin organization"/>
    <property type="evidence" value="ECO:0007669"/>
    <property type="project" value="UniProtKB-KW"/>
</dbReference>
<dbReference type="Pfam" id="PF00400">
    <property type="entry name" value="WD40"/>
    <property type="match status" value="5"/>
</dbReference>
<evidence type="ECO:0000256" key="1">
    <source>
        <dbReference type="ARBA" id="ARBA00004123"/>
    </source>
</evidence>
<dbReference type="EMBL" id="ASPP01005879">
    <property type="protein sequence ID" value="ETO29717.1"/>
    <property type="molecule type" value="Genomic_DNA"/>
</dbReference>
<feature type="repeat" description="WD" evidence="6">
    <location>
        <begin position="196"/>
        <end position="238"/>
    </location>
</feature>
<dbReference type="PROSITE" id="PS00678">
    <property type="entry name" value="WD_REPEATS_1"/>
    <property type="match status" value="2"/>
</dbReference>